<evidence type="ECO:0000313" key="1">
    <source>
        <dbReference type="EMBL" id="KKK54989.1"/>
    </source>
</evidence>
<dbReference type="AlphaFoldDB" id="A0A0F8YLF0"/>
<gene>
    <name evidence="1" type="ORF">LCGC14_3079120</name>
</gene>
<name>A0A0F8YLF0_9ZZZZ</name>
<comment type="caution">
    <text evidence="1">The sequence shown here is derived from an EMBL/GenBank/DDBJ whole genome shotgun (WGS) entry which is preliminary data.</text>
</comment>
<organism evidence="1">
    <name type="scientific">marine sediment metagenome</name>
    <dbReference type="NCBI Taxonomy" id="412755"/>
    <lineage>
        <taxon>unclassified sequences</taxon>
        <taxon>metagenomes</taxon>
        <taxon>ecological metagenomes</taxon>
    </lineage>
</organism>
<reference evidence="1" key="1">
    <citation type="journal article" date="2015" name="Nature">
        <title>Complex archaea that bridge the gap between prokaryotes and eukaryotes.</title>
        <authorList>
            <person name="Spang A."/>
            <person name="Saw J.H."/>
            <person name="Jorgensen S.L."/>
            <person name="Zaremba-Niedzwiedzka K."/>
            <person name="Martijn J."/>
            <person name="Lind A.E."/>
            <person name="van Eijk R."/>
            <person name="Schleper C."/>
            <person name="Guy L."/>
            <person name="Ettema T.J."/>
        </authorList>
    </citation>
    <scope>NUCLEOTIDE SEQUENCE</scope>
</reference>
<dbReference type="EMBL" id="LAZR01065711">
    <property type="protein sequence ID" value="KKK54989.1"/>
    <property type="molecule type" value="Genomic_DNA"/>
</dbReference>
<feature type="non-terminal residue" evidence="1">
    <location>
        <position position="89"/>
    </location>
</feature>
<protein>
    <submittedName>
        <fullName evidence="1">Uncharacterized protein</fullName>
    </submittedName>
</protein>
<sequence length="89" mass="10003">MMDMNRNHWFLVGVVVLLLGVQFRIADTFVLTPEFTQFLAERTGHPLASVNAATQSWTASEKPLAKKPVHPPEWLGWFLGSIGMVCILH</sequence>
<proteinExistence type="predicted"/>
<accession>A0A0F8YLF0</accession>